<reference evidence="9" key="1">
    <citation type="submission" date="2016-12" db="EMBL/GenBank/DDBJ databases">
        <title>Extending the VSGnome of Trypanosoma brucei strain TREU927.</title>
        <authorList>
            <person name="Cross G.A."/>
        </authorList>
    </citation>
    <scope>NUCLEOTIDE SEQUENCE</scope>
    <source>
        <strain evidence="9">Tb927.99.274</strain>
    </source>
</reference>
<dbReference type="VEuPathDB" id="TriTrypDB:Tb927.10.16230"/>
<proteinExistence type="predicted"/>
<accession>A0A1V0FY26</accession>
<keyword evidence="3" id="KW-1003">Cell membrane</keyword>
<evidence type="ECO:0000256" key="2">
    <source>
        <dbReference type="ARBA" id="ARBA00004609"/>
    </source>
</evidence>
<keyword evidence="4" id="KW-0336">GPI-anchor</keyword>
<evidence type="ECO:0000256" key="1">
    <source>
        <dbReference type="ARBA" id="ARBA00002523"/>
    </source>
</evidence>
<name>A0A1V0FY26_9TRYP</name>
<dbReference type="SUPFAM" id="SSF118251">
    <property type="entry name" value="Variant surface glycoprotein MITAT 1.2, VSG 221, C-terminal domain"/>
    <property type="match status" value="1"/>
</dbReference>
<protein>
    <submittedName>
        <fullName evidence="9">Variant surface glycoprotein</fullName>
    </submittedName>
</protein>
<dbReference type="VEuPathDB" id="TriTrypDB:Tb427_000170100"/>
<feature type="signal peptide" evidence="8">
    <location>
        <begin position="1"/>
        <end position="19"/>
    </location>
</feature>
<sequence length="485" mass="50698">MRASVTGAFLAALITASAAQADLAAKAAKVKEPCQELLFLTKALAALTGKAAEARRVAQKLRQEQAIYSLGSCYGKTDRQRTAYSVLQSLAAKRAAQAEADAAAGELQEAEHTRTIVARMAQLRLLHHNTVGKATFPEGATLTQNVEHIFSAGASTCTVAYANTPIEDLKCLSTVSDAADIAAAGEGIYQLKSMKTIQTSDFSSTKLKIKLAALGTVSGTGATTTENNGCVTNTGATGALSSKSHGFAIADVKKQGDYTATATDIDATKGAGQGCLKPAAGEAAEKAVADAGSLARAICELKTLKETDQKETATTTVSSLAADGEAQALAELLLTGEIKASTSSEEKKKMVNQIFGSSEQTVEQEFIQPLRSEKPDYKDSGAPNTKDLVTLAGSNDYTKALAFCVGKQHRELANQKSAVKAPAPTLEDCKGSKEDDCDKEKCDFKDGKCKAKVTEATGTDSKTNTTTSNSFVINKTPLLLAALLF</sequence>
<keyword evidence="5" id="KW-0472">Membrane</keyword>
<dbReference type="InterPro" id="IPR027446">
    <property type="entry name" value="VSG_C_dom_sf"/>
</dbReference>
<evidence type="ECO:0000256" key="5">
    <source>
        <dbReference type="ARBA" id="ARBA00023136"/>
    </source>
</evidence>
<keyword evidence="8" id="KW-0732">Signal</keyword>
<evidence type="ECO:0000256" key="6">
    <source>
        <dbReference type="ARBA" id="ARBA00023180"/>
    </source>
</evidence>
<evidence type="ECO:0000256" key="8">
    <source>
        <dbReference type="SAM" id="SignalP"/>
    </source>
</evidence>
<organism evidence="9">
    <name type="scientific">Trypanosoma brucei</name>
    <dbReference type="NCBI Taxonomy" id="5691"/>
    <lineage>
        <taxon>Eukaryota</taxon>
        <taxon>Discoba</taxon>
        <taxon>Euglenozoa</taxon>
        <taxon>Kinetoplastea</taxon>
        <taxon>Metakinetoplastina</taxon>
        <taxon>Trypanosomatida</taxon>
        <taxon>Trypanosomatidae</taxon>
        <taxon>Trypanosoma</taxon>
    </lineage>
</organism>
<dbReference type="EMBL" id="KY404362">
    <property type="protein sequence ID" value="ARB50613.1"/>
    <property type="molecule type" value="Genomic_DNA"/>
</dbReference>
<evidence type="ECO:0000256" key="4">
    <source>
        <dbReference type="ARBA" id="ARBA00022622"/>
    </source>
</evidence>
<evidence type="ECO:0000256" key="3">
    <source>
        <dbReference type="ARBA" id="ARBA00022475"/>
    </source>
</evidence>
<keyword evidence="7" id="KW-0449">Lipoprotein</keyword>
<keyword evidence="6" id="KW-0325">Glycoprotein</keyword>
<dbReference type="GO" id="GO:0005886">
    <property type="term" value="C:plasma membrane"/>
    <property type="evidence" value="ECO:0007669"/>
    <property type="project" value="UniProtKB-SubCell"/>
</dbReference>
<comment type="subcellular location">
    <subcellularLocation>
        <location evidence="2">Cell membrane</location>
        <topology evidence="2">Lipid-anchor</topology>
        <topology evidence="2">GPI-anchor</topology>
    </subcellularLocation>
</comment>
<dbReference type="AlphaFoldDB" id="A0A1V0FY26"/>
<dbReference type="SUPFAM" id="SSF58087">
    <property type="entry name" value="Variant surface glycoprotein (N-terminal domain)"/>
    <property type="match status" value="1"/>
</dbReference>
<evidence type="ECO:0000313" key="9">
    <source>
        <dbReference type="EMBL" id="ARB50613.1"/>
    </source>
</evidence>
<dbReference type="GO" id="GO:0098552">
    <property type="term" value="C:side of membrane"/>
    <property type="evidence" value="ECO:0007669"/>
    <property type="project" value="UniProtKB-KW"/>
</dbReference>
<feature type="chain" id="PRO_5012934135" evidence="8">
    <location>
        <begin position="20"/>
        <end position="485"/>
    </location>
</feature>
<evidence type="ECO:0000256" key="7">
    <source>
        <dbReference type="ARBA" id="ARBA00023288"/>
    </source>
</evidence>
<comment type="function">
    <text evidence="1">VSG forms a coat on the surface of the parasite. The trypanosome evades the immune response of the host by expressing a series of antigenically distinct VSGs from an estimated 1000 VSG genes.</text>
</comment>